<evidence type="ECO:0000256" key="5">
    <source>
        <dbReference type="ARBA" id="ARBA00040604"/>
    </source>
</evidence>
<comment type="caution">
    <text evidence="8">The sequence shown here is derived from an EMBL/GenBank/DDBJ whole genome shotgun (WGS) entry which is preliminary data.</text>
</comment>
<dbReference type="PANTHER" id="PTHR23354">
    <property type="entry name" value="NUCLEOLAR PROTEIN 7/ESTROGEN RECEPTOR COACTIVATOR-RELATED"/>
    <property type="match status" value="1"/>
</dbReference>
<dbReference type="GO" id="GO:0005739">
    <property type="term" value="C:mitochondrion"/>
    <property type="evidence" value="ECO:0007669"/>
    <property type="project" value="UniProtKB-SubCell"/>
</dbReference>
<keyword evidence="9" id="KW-1185">Reference proteome</keyword>
<evidence type="ECO:0000256" key="3">
    <source>
        <dbReference type="ARBA" id="ARBA00023128"/>
    </source>
</evidence>
<organism evidence="8 9">
    <name type="scientific">Salinomyces thailandicus</name>
    <dbReference type="NCBI Taxonomy" id="706561"/>
    <lineage>
        <taxon>Eukaryota</taxon>
        <taxon>Fungi</taxon>
        <taxon>Dikarya</taxon>
        <taxon>Ascomycota</taxon>
        <taxon>Pezizomycotina</taxon>
        <taxon>Dothideomycetes</taxon>
        <taxon>Dothideomycetidae</taxon>
        <taxon>Mycosphaerellales</taxon>
        <taxon>Teratosphaeriaceae</taxon>
        <taxon>Salinomyces</taxon>
    </lineage>
</organism>
<proteinExistence type="inferred from homology"/>
<feature type="domain" description="TLDc" evidence="7">
    <location>
        <begin position="127"/>
        <end position="355"/>
    </location>
</feature>
<evidence type="ECO:0000256" key="4">
    <source>
        <dbReference type="ARBA" id="ARBA00037112"/>
    </source>
</evidence>
<keyword evidence="3" id="KW-0496">Mitochondrion</keyword>
<dbReference type="Pfam" id="PF07534">
    <property type="entry name" value="TLD"/>
    <property type="match status" value="2"/>
</dbReference>
<protein>
    <recommendedName>
        <fullName evidence="5">Oxidation resistance protein 1</fullName>
    </recommendedName>
</protein>
<sequence length="356" mass="38970">MSSTETSDKRPSNEPRSSRPPSHSPLQQRPPEPPRQRSNPFATTLNYFTHPIAYTVSGLARRLSEDEAPTPLARALSANYNGSMTDPTTGVYHPPSIPQRRPSPFQPPPLTPLTLQGYKDSTRGRARLLSRALAEEIRLLMPARLQLMDHWQLTYSLEQNGSTLSTLYNLCDAHRGKRGGFILVVRDAGGGIFGAYLTDPPKPQAHYFGSGECFLWRAFRLPALPDLSSLPPPPSEDTTHLQRMTTIGVSRQGSSASLASLNPPAPSTNGKLTPGTATPERIRFKAFPYTGENDFSMFCQPDYLSVGGGDGHYGLWLDDGLSKGVSDTCPTFGNEPLSEEGTKWNVLGVEVWYVGS</sequence>
<dbReference type="AlphaFoldDB" id="A0A4U0UAB0"/>
<dbReference type="PANTHER" id="PTHR23354:SF62">
    <property type="entry name" value="MUSTARD, ISOFORM V"/>
    <property type="match status" value="1"/>
</dbReference>
<evidence type="ECO:0000256" key="6">
    <source>
        <dbReference type="SAM" id="MobiDB-lite"/>
    </source>
</evidence>
<reference evidence="8 9" key="1">
    <citation type="submission" date="2017-03" db="EMBL/GenBank/DDBJ databases">
        <title>Genomes of endolithic fungi from Antarctica.</title>
        <authorList>
            <person name="Coleine C."/>
            <person name="Masonjones S."/>
            <person name="Stajich J.E."/>
        </authorList>
    </citation>
    <scope>NUCLEOTIDE SEQUENCE [LARGE SCALE GENOMIC DNA]</scope>
    <source>
        <strain evidence="8 9">CCFEE 6315</strain>
    </source>
</reference>
<evidence type="ECO:0000256" key="2">
    <source>
        <dbReference type="ARBA" id="ARBA00009540"/>
    </source>
</evidence>
<dbReference type="Proteomes" id="UP000308549">
    <property type="component" value="Unassembled WGS sequence"/>
</dbReference>
<dbReference type="GO" id="GO:0006979">
    <property type="term" value="P:response to oxidative stress"/>
    <property type="evidence" value="ECO:0007669"/>
    <property type="project" value="TreeGrafter"/>
</dbReference>
<feature type="region of interest" description="Disordered" evidence="6">
    <location>
        <begin position="1"/>
        <end position="42"/>
    </location>
</feature>
<evidence type="ECO:0000313" key="8">
    <source>
        <dbReference type="EMBL" id="TKA32134.1"/>
    </source>
</evidence>
<dbReference type="GO" id="GO:0005634">
    <property type="term" value="C:nucleus"/>
    <property type="evidence" value="ECO:0007669"/>
    <property type="project" value="TreeGrafter"/>
</dbReference>
<dbReference type="SMART" id="SM00584">
    <property type="entry name" value="TLDc"/>
    <property type="match status" value="1"/>
</dbReference>
<comment type="similarity">
    <text evidence="2">Belongs to the OXR1 family.</text>
</comment>
<dbReference type="OrthoDB" id="26679at2759"/>
<feature type="region of interest" description="Disordered" evidence="6">
    <location>
        <begin position="251"/>
        <end position="277"/>
    </location>
</feature>
<feature type="compositionally biased region" description="Basic and acidic residues" evidence="6">
    <location>
        <begin position="1"/>
        <end position="17"/>
    </location>
</feature>
<comment type="subcellular location">
    <subcellularLocation>
        <location evidence="1">Mitochondrion</location>
    </subcellularLocation>
</comment>
<evidence type="ECO:0000313" key="9">
    <source>
        <dbReference type="Proteomes" id="UP000308549"/>
    </source>
</evidence>
<dbReference type="PROSITE" id="PS51886">
    <property type="entry name" value="TLDC"/>
    <property type="match status" value="1"/>
</dbReference>
<dbReference type="EMBL" id="NAJL01000006">
    <property type="protein sequence ID" value="TKA32134.1"/>
    <property type="molecule type" value="Genomic_DNA"/>
</dbReference>
<gene>
    <name evidence="8" type="ORF">B0A50_01382</name>
</gene>
<name>A0A4U0UAB0_9PEZI</name>
<accession>A0A4U0UAB0</accession>
<evidence type="ECO:0000259" key="7">
    <source>
        <dbReference type="PROSITE" id="PS51886"/>
    </source>
</evidence>
<evidence type="ECO:0000256" key="1">
    <source>
        <dbReference type="ARBA" id="ARBA00004173"/>
    </source>
</evidence>
<comment type="function">
    <text evidence="4">May be involved in protection from oxidative damage.</text>
</comment>
<dbReference type="InterPro" id="IPR006571">
    <property type="entry name" value="TLDc_dom"/>
</dbReference>